<name>A0AAE3E1B0_9FIRM</name>
<accession>A0AAE3E1B0</accession>
<organism evidence="4 5">
    <name type="scientific">Hominilimicola fabiformis</name>
    <dbReference type="NCBI Taxonomy" id="2885356"/>
    <lineage>
        <taxon>Bacteria</taxon>
        <taxon>Bacillati</taxon>
        <taxon>Bacillota</taxon>
        <taxon>Clostridia</taxon>
        <taxon>Eubacteriales</taxon>
        <taxon>Oscillospiraceae</taxon>
        <taxon>Hominilimicola</taxon>
    </lineage>
</organism>
<dbReference type="PANTHER" id="PTHR32204:SF0">
    <property type="entry name" value="ATPASE RAVA"/>
    <property type="match status" value="1"/>
</dbReference>
<feature type="coiled-coil region" evidence="1">
    <location>
        <begin position="401"/>
        <end position="432"/>
    </location>
</feature>
<gene>
    <name evidence="4" type="ORF">LKE05_12960</name>
</gene>
<dbReference type="AlphaFoldDB" id="A0AAE3E1B0"/>
<evidence type="ECO:0000259" key="2">
    <source>
        <dbReference type="Pfam" id="PF17868"/>
    </source>
</evidence>
<feature type="domain" description="MoxR" evidence="3">
    <location>
        <begin position="5"/>
        <end position="91"/>
    </location>
</feature>
<protein>
    <submittedName>
        <fullName evidence="4">AAA family ATPase</fullName>
    </submittedName>
</protein>
<dbReference type="Pfam" id="PF20030">
    <property type="entry name" value="bpMoxR"/>
    <property type="match status" value="2"/>
</dbReference>
<evidence type="ECO:0000313" key="4">
    <source>
        <dbReference type="EMBL" id="MCC2211691.1"/>
    </source>
</evidence>
<keyword evidence="5" id="KW-1185">Reference proteome</keyword>
<dbReference type="SUPFAM" id="SSF52540">
    <property type="entry name" value="P-loop containing nucleoside triphosphate hydrolases"/>
    <property type="match status" value="1"/>
</dbReference>
<dbReference type="InterPro" id="IPR045427">
    <property type="entry name" value="MoxR"/>
</dbReference>
<comment type="caution">
    <text evidence="4">The sequence shown here is derived from an EMBL/GenBank/DDBJ whole genome shotgun (WGS) entry which is preliminary data.</text>
</comment>
<dbReference type="Proteomes" id="UP001198242">
    <property type="component" value="Unassembled WGS sequence"/>
</dbReference>
<dbReference type="Pfam" id="PF17868">
    <property type="entry name" value="AAA_lid_8"/>
    <property type="match status" value="1"/>
</dbReference>
<dbReference type="InterPro" id="IPR041538">
    <property type="entry name" value="RavA-like_AAA_lid"/>
</dbReference>
<dbReference type="PANTHER" id="PTHR32204">
    <property type="entry name" value="ATPASE RAVA"/>
    <property type="match status" value="1"/>
</dbReference>
<sequence length="448" mass="50786">MNNTKIKAVMDEVATEAAERDELIQCIAVALLAKKNLFILGDTGQAKSYCINAFRKRITGAKQFERLMSKQTDEEQLFGRLDLSSIIPGNMPHSELEKDTSYSVKLNEVKKAYEQYEIDGKAESLEKANKLAKELNAIKEIVCAVKDTAPKIITEGKIPDSHIIFLDEIFKSNDGILNSLLTALNERVYTNEGQTMNIPAISFFSASNEIPDFSEPENQILKPLYDRFDLKVVTEYVAEKANRQAILKQKQTPAVNANLTTITLRELCEMQNEVKCIKVPDSINELMDDILCTLRRKEIHISDRKFFNFTPIVQAAAYINGHDTVSVEDLMILKNYFWTTPAERDTISAVLTEICDNPIQSRINDLIAMADEAFEDFQSNSTNNRAFAKARTELVRVFSELQKLECTSDTDRDKVKEANEQLESLSKQVYEQKGFTVVPLRETYEQSA</sequence>
<evidence type="ECO:0000313" key="5">
    <source>
        <dbReference type="Proteomes" id="UP001198242"/>
    </source>
</evidence>
<feature type="domain" description="ATPase RavA-like AAA lid" evidence="2">
    <location>
        <begin position="289"/>
        <end position="350"/>
    </location>
</feature>
<dbReference type="RefSeq" id="WP_308457120.1">
    <property type="nucleotide sequence ID" value="NZ_JAJEQM010000023.1"/>
</dbReference>
<reference evidence="4 5" key="1">
    <citation type="submission" date="2021-10" db="EMBL/GenBank/DDBJ databases">
        <title>Anaerobic single-cell dispensing facilitates the cultivation of human gut bacteria.</title>
        <authorList>
            <person name="Afrizal A."/>
        </authorList>
    </citation>
    <scope>NUCLEOTIDE SEQUENCE [LARGE SCALE GENOMIC DNA]</scope>
    <source>
        <strain evidence="4 5">CLA-AA-H232</strain>
    </source>
</reference>
<dbReference type="InterPro" id="IPR027417">
    <property type="entry name" value="P-loop_NTPase"/>
</dbReference>
<evidence type="ECO:0000256" key="1">
    <source>
        <dbReference type="SAM" id="Coils"/>
    </source>
</evidence>
<dbReference type="Gene3D" id="3.40.50.300">
    <property type="entry name" value="P-loop containing nucleotide triphosphate hydrolases"/>
    <property type="match status" value="2"/>
</dbReference>
<feature type="domain" description="MoxR" evidence="3">
    <location>
        <begin position="146"/>
        <end position="249"/>
    </location>
</feature>
<dbReference type="InterPro" id="IPR050513">
    <property type="entry name" value="RavA_ATPases"/>
</dbReference>
<keyword evidence="1" id="KW-0175">Coiled coil</keyword>
<proteinExistence type="predicted"/>
<dbReference type="EMBL" id="JAJEQM010000023">
    <property type="protein sequence ID" value="MCC2211691.1"/>
    <property type="molecule type" value="Genomic_DNA"/>
</dbReference>
<evidence type="ECO:0000259" key="3">
    <source>
        <dbReference type="Pfam" id="PF20030"/>
    </source>
</evidence>